<dbReference type="PANTHER" id="PTHR17920:SF3">
    <property type="entry name" value="TRANSMEMBRANE AND COILED-COIL DOMAIN-CONTAINING PROTEIN 4"/>
    <property type="match status" value="1"/>
</dbReference>
<dbReference type="Proteomes" id="UP000265836">
    <property type="component" value="Unassembled WGS sequence"/>
</dbReference>
<keyword evidence="5" id="KW-0175">Coiled coil</keyword>
<comment type="subcellular location">
    <subcellularLocation>
        <location evidence="1">Membrane</location>
        <topology evidence="1">Multi-pass membrane protein</topology>
    </subcellularLocation>
</comment>
<dbReference type="InterPro" id="IPR029058">
    <property type="entry name" value="AB_hydrolase_fold"/>
</dbReference>
<evidence type="ECO:0000256" key="6">
    <source>
        <dbReference type="SAM" id="Phobius"/>
    </source>
</evidence>
<evidence type="ECO:0000313" key="8">
    <source>
        <dbReference type="EMBL" id="RIA21409.1"/>
    </source>
</evidence>
<dbReference type="AlphaFoldDB" id="A0A397MCI0"/>
<dbReference type="GO" id="GO:0005525">
    <property type="term" value="F:GTP binding"/>
    <property type="evidence" value="ECO:0007669"/>
    <property type="project" value="InterPro"/>
</dbReference>
<dbReference type="InterPro" id="IPR006073">
    <property type="entry name" value="GTP-bd"/>
</dbReference>
<dbReference type="RefSeq" id="WP_119694233.1">
    <property type="nucleotide sequence ID" value="NZ_QXDA01000005.1"/>
</dbReference>
<dbReference type="Pfam" id="PF05277">
    <property type="entry name" value="DUF726"/>
    <property type="match status" value="1"/>
</dbReference>
<reference evidence="8 9" key="1">
    <citation type="submission" date="2018-08" db="EMBL/GenBank/DDBJ databases">
        <title>Genome sequencing of rice bacterial endophytes.</title>
        <authorList>
            <person name="Venturi V."/>
        </authorList>
    </citation>
    <scope>NUCLEOTIDE SEQUENCE [LARGE SCALE GENOMIC DNA]</scope>
    <source>
        <strain evidence="8 9">E1205</strain>
    </source>
</reference>
<gene>
    <name evidence="8" type="ORF">DFO61_3832</name>
</gene>
<feature type="coiled-coil region" evidence="5">
    <location>
        <begin position="720"/>
        <end position="747"/>
    </location>
</feature>
<feature type="coiled-coil region" evidence="5">
    <location>
        <begin position="375"/>
        <end position="416"/>
    </location>
</feature>
<feature type="transmembrane region" description="Helical" evidence="6">
    <location>
        <begin position="899"/>
        <end position="921"/>
    </location>
</feature>
<dbReference type="Gene3D" id="3.40.50.300">
    <property type="entry name" value="P-loop containing nucleotide triphosphate hydrolases"/>
    <property type="match status" value="2"/>
</dbReference>
<proteinExistence type="predicted"/>
<keyword evidence="3 6" id="KW-1133">Transmembrane helix</keyword>
<dbReference type="SUPFAM" id="SSF52540">
    <property type="entry name" value="P-loop containing nucleoside triphosphate hydrolases"/>
    <property type="match status" value="1"/>
</dbReference>
<evidence type="ECO:0000313" key="9">
    <source>
        <dbReference type="Proteomes" id="UP000265836"/>
    </source>
</evidence>
<dbReference type="PANTHER" id="PTHR17920">
    <property type="entry name" value="TRANSMEMBRANE AND COILED-COIL DOMAIN-CONTAINING PROTEIN 4 TMCO4"/>
    <property type="match status" value="1"/>
</dbReference>
<sequence length="1005" mass="111743">MSNRFNFHTLPGPRGDLTEANIFIHGYSAGHTAGDRRTLLDSIPESIRHYTNIFAFWKSSHFTHFNSTSRKLLGASVRSHWSAGFAALATDRAAHYWRIRSRAVEVGEVLFSQLNEYLLTHHPTITTINLIGHSLGGRVVVSSLRSRAGQPAHRLAINDVLLMAAAVKVETAEAQQLRSLLKGRLINAYSKADWTLLMNLDEACLGRNPVEHFENIPIGEFGHSDYWKKLPEVLTYTQFKTAAGSPSPEAIELATATNPAPFLEKPADEPLMNFELNSPCDIYARINSELAQVIASLAAPSNDETLNQAQYEARTLLIQHQQELQQQLDKLEKNAEWNTFTIAFYGETGAGKSSIIETLRILLQEPGKLASQRAFRDLQSKYGLSEERLQKLQQDLAQADHALGELTQQLNATLQQYQTQHDDTLSHITQLKATIAERKHTASIWQKLLNMLRKMPEEKELAHIEQQLPAILAARDSATTPLSAQKAEAEREKDSLEKQLQESEGYLAELNALADGEIIGDGRPDFTRQTQRYNFELDGQTFALLDVPGIEGKEGLVLEEIEQAVQTAHAVFYVTNQPAPPQTGDEQRKGTLEKIKAHLGAQTEVWTIFNKKITNAKHSLGNRALISADEEASLIGLDDKMREHLGEHYRSTFPLTVLPAFLASTDHFAPNSPNAKRRSKILADFGADELLEKSQLRAFIRLLSDKLLSDGNAKITRANFHKANKALSQATAKLEEVESTFATLAEKLGVEGQSAQTQLNRSFSALKQRLETGGEQLIDNFGSTVRNAMYELIDSDIGNDVFKEALQDCMRNQQERLSKQLPEVMSKEVERFKKDAEDILNRFEQHADDLAAIYSRFSNTGLNETFEFKIKIDNGIKIAGLLGGLLGIAMAPFTGGASLWFLGLSALSVIVSIGKALIGVFNTDYKKSQQRKATDDNLHSASKQLRTSLRDGLDSALPQMQEKIAQLEQALQAPGKQTNTLLKLLIDSVKQLKVLSRQIHNAGTL</sequence>
<comment type="caution">
    <text evidence="8">The sequence shown here is derived from an EMBL/GenBank/DDBJ whole genome shotgun (WGS) entry which is preliminary data.</text>
</comment>
<evidence type="ECO:0000256" key="2">
    <source>
        <dbReference type="ARBA" id="ARBA00022692"/>
    </source>
</evidence>
<keyword evidence="2 6" id="KW-0812">Transmembrane</keyword>
<evidence type="ECO:0000259" key="7">
    <source>
        <dbReference type="Pfam" id="PF01926"/>
    </source>
</evidence>
<accession>A0A397MCI0</accession>
<dbReference type="Pfam" id="PF01926">
    <property type="entry name" value="MMR_HSR1"/>
    <property type="match status" value="1"/>
</dbReference>
<organism evidence="8 9">
    <name type="scientific">Ectopseudomonas oleovorans</name>
    <name type="common">Pseudomonas oleovorans</name>
    <dbReference type="NCBI Taxonomy" id="301"/>
    <lineage>
        <taxon>Bacteria</taxon>
        <taxon>Pseudomonadati</taxon>
        <taxon>Pseudomonadota</taxon>
        <taxon>Gammaproteobacteria</taxon>
        <taxon>Pseudomonadales</taxon>
        <taxon>Pseudomonadaceae</taxon>
        <taxon>Ectopseudomonas</taxon>
    </lineage>
</organism>
<name>A0A397MCI0_ECTOL</name>
<dbReference type="InterPro" id="IPR027417">
    <property type="entry name" value="P-loop_NTPase"/>
</dbReference>
<protein>
    <submittedName>
        <fullName evidence="8">50S ribosome-binding GTPase</fullName>
    </submittedName>
</protein>
<dbReference type="GO" id="GO:0016020">
    <property type="term" value="C:membrane"/>
    <property type="evidence" value="ECO:0007669"/>
    <property type="project" value="UniProtKB-SubCell"/>
</dbReference>
<dbReference type="SUPFAM" id="SSF53474">
    <property type="entry name" value="alpha/beta-Hydrolases"/>
    <property type="match status" value="1"/>
</dbReference>
<feature type="domain" description="G" evidence="7">
    <location>
        <begin position="510"/>
        <end position="611"/>
    </location>
</feature>
<evidence type="ECO:0000256" key="4">
    <source>
        <dbReference type="ARBA" id="ARBA00023136"/>
    </source>
</evidence>
<keyword evidence="4 6" id="KW-0472">Membrane</keyword>
<dbReference type="InterPro" id="IPR007941">
    <property type="entry name" value="DUF726"/>
</dbReference>
<evidence type="ECO:0000256" key="3">
    <source>
        <dbReference type="ARBA" id="ARBA00022989"/>
    </source>
</evidence>
<dbReference type="EMBL" id="QXDA01000005">
    <property type="protein sequence ID" value="RIA21409.1"/>
    <property type="molecule type" value="Genomic_DNA"/>
</dbReference>
<evidence type="ECO:0000256" key="1">
    <source>
        <dbReference type="ARBA" id="ARBA00004141"/>
    </source>
</evidence>
<evidence type="ECO:0000256" key="5">
    <source>
        <dbReference type="SAM" id="Coils"/>
    </source>
</evidence>
<feature type="coiled-coil region" evidence="5">
    <location>
        <begin position="482"/>
        <end position="513"/>
    </location>
</feature>